<dbReference type="Pfam" id="PF00147">
    <property type="entry name" value="Fibrinogen_C"/>
    <property type="match status" value="2"/>
</dbReference>
<evidence type="ECO:0000256" key="2">
    <source>
        <dbReference type="SAM" id="Phobius"/>
    </source>
</evidence>
<dbReference type="SMART" id="SM00186">
    <property type="entry name" value="FBG"/>
    <property type="match status" value="2"/>
</dbReference>
<accession>A0AAV6UDK1</accession>
<dbReference type="CDD" id="cd00087">
    <property type="entry name" value="FReD"/>
    <property type="match status" value="2"/>
</dbReference>
<dbReference type="GO" id="GO:0005615">
    <property type="term" value="C:extracellular space"/>
    <property type="evidence" value="ECO:0007669"/>
    <property type="project" value="TreeGrafter"/>
</dbReference>
<feature type="compositionally biased region" description="Low complexity" evidence="1">
    <location>
        <begin position="406"/>
        <end position="426"/>
    </location>
</feature>
<dbReference type="InterPro" id="IPR014716">
    <property type="entry name" value="Fibrinogen_a/b/g_C_1"/>
</dbReference>
<comment type="caution">
    <text evidence="4">The sequence shown here is derived from an EMBL/GenBank/DDBJ whole genome shotgun (WGS) entry which is preliminary data.</text>
</comment>
<dbReference type="PANTHER" id="PTHR19143">
    <property type="entry name" value="FIBRINOGEN/TENASCIN/ANGIOPOEITIN"/>
    <property type="match status" value="1"/>
</dbReference>
<name>A0AAV6UDK1_9ARAC</name>
<sequence>MVVCFLFEKGGNNMSRLCWVFVLVAVVVVVPCYARPHKCEQRERSLADLDLAGDSLNRAKQLYPNCEEETGSSCPHIPIEKPLTSTEKLLTSTEELLTPTEEPLTSNEEPLTTTGEPLTPTEEPLTTTEEPTPEVTTANFRPMDCQDLLAAGHVTSGVYSVWLRGGKSAVRVRCDMDTDRGGWTVIQRRGNFGQQEDFNRNWQDYKHGFGSLERDFWLGNDNIFALTNQGNYSLRMDMTAADNKSAYALHQEFRIEDENANYKLHVYGYSGTAGDSMKDFDNEMFTTKDRKNNRIIPRIAPRLDYGDMIRLCWVFVLVAVVVVVVPCDARPHKCEQRERSLADLDLAEDSLNRAKQLYPNCEEENESSNSSECSKKDKSLGFIDVALDLVSNAKKNIPLCPHIPTEEPLTPTELPVTTTEEPTPEVTTEDFLPMDCQDLLAAGHVTSGVYSVWLRGGKSAVPVRCDMDTDGGGWTVIQRRGNFIRQEDFNRNWQDYKHGFGSLERDFWLGNDNIFALTNQGNYSLRMDMTAADNKSAYELYQEFRIEDENVNYRLHVKGTTGGKMGNFGNEMFTTKDRKNNRMNTENCAEERKGGFWYYYCDADSNPNGLYNPGVEDNSSMYYWAFKKYSGLSSIDMKLKRM</sequence>
<dbReference type="InterPro" id="IPR002181">
    <property type="entry name" value="Fibrinogen_a/b/g_C_dom"/>
</dbReference>
<gene>
    <name evidence="4" type="ORF">JTE90_008618</name>
</gene>
<feature type="transmembrane region" description="Helical" evidence="2">
    <location>
        <begin position="14"/>
        <end position="34"/>
    </location>
</feature>
<evidence type="ECO:0000313" key="5">
    <source>
        <dbReference type="Proteomes" id="UP000827092"/>
    </source>
</evidence>
<keyword evidence="2" id="KW-1133">Transmembrane helix</keyword>
<evidence type="ECO:0000256" key="1">
    <source>
        <dbReference type="SAM" id="MobiDB-lite"/>
    </source>
</evidence>
<protein>
    <recommendedName>
        <fullName evidence="3">Fibrinogen C-terminal domain-containing protein</fullName>
    </recommendedName>
</protein>
<feature type="domain" description="Fibrinogen C-terminal" evidence="3">
    <location>
        <begin position="136"/>
        <end position="293"/>
    </location>
</feature>
<dbReference type="AlphaFoldDB" id="A0AAV6UDK1"/>
<feature type="region of interest" description="Disordered" evidence="1">
    <location>
        <begin position="94"/>
        <end position="135"/>
    </location>
</feature>
<dbReference type="SUPFAM" id="SSF56496">
    <property type="entry name" value="Fibrinogen C-terminal domain-like"/>
    <property type="match status" value="2"/>
</dbReference>
<dbReference type="PROSITE" id="PS51406">
    <property type="entry name" value="FIBRINOGEN_C_2"/>
    <property type="match status" value="2"/>
</dbReference>
<evidence type="ECO:0000313" key="4">
    <source>
        <dbReference type="EMBL" id="KAG8182084.1"/>
    </source>
</evidence>
<dbReference type="Gene3D" id="3.90.215.10">
    <property type="entry name" value="Gamma Fibrinogen, chain A, domain 1"/>
    <property type="match status" value="2"/>
</dbReference>
<dbReference type="EMBL" id="JAFNEN010000482">
    <property type="protein sequence ID" value="KAG8182084.1"/>
    <property type="molecule type" value="Genomic_DNA"/>
</dbReference>
<dbReference type="Proteomes" id="UP000827092">
    <property type="component" value="Unassembled WGS sequence"/>
</dbReference>
<dbReference type="InterPro" id="IPR036056">
    <property type="entry name" value="Fibrinogen-like_C"/>
</dbReference>
<feature type="domain" description="Fibrinogen C-terminal" evidence="3">
    <location>
        <begin position="427"/>
        <end position="642"/>
    </location>
</feature>
<organism evidence="4 5">
    <name type="scientific">Oedothorax gibbosus</name>
    <dbReference type="NCBI Taxonomy" id="931172"/>
    <lineage>
        <taxon>Eukaryota</taxon>
        <taxon>Metazoa</taxon>
        <taxon>Ecdysozoa</taxon>
        <taxon>Arthropoda</taxon>
        <taxon>Chelicerata</taxon>
        <taxon>Arachnida</taxon>
        <taxon>Araneae</taxon>
        <taxon>Araneomorphae</taxon>
        <taxon>Entelegynae</taxon>
        <taxon>Araneoidea</taxon>
        <taxon>Linyphiidae</taxon>
        <taxon>Erigoninae</taxon>
        <taxon>Oedothorax</taxon>
    </lineage>
</organism>
<proteinExistence type="predicted"/>
<keyword evidence="2" id="KW-0472">Membrane</keyword>
<keyword evidence="2" id="KW-0812">Transmembrane</keyword>
<keyword evidence="5" id="KW-1185">Reference proteome</keyword>
<reference evidence="4 5" key="1">
    <citation type="journal article" date="2022" name="Nat. Ecol. Evol.">
        <title>A masculinizing supergene underlies an exaggerated male reproductive morph in a spider.</title>
        <authorList>
            <person name="Hendrickx F."/>
            <person name="De Corte Z."/>
            <person name="Sonet G."/>
            <person name="Van Belleghem S.M."/>
            <person name="Kostlbacher S."/>
            <person name="Vangestel C."/>
        </authorList>
    </citation>
    <scope>NUCLEOTIDE SEQUENCE [LARGE SCALE GENOMIC DNA]</scope>
    <source>
        <strain evidence="4">W744_W776</strain>
    </source>
</reference>
<feature type="region of interest" description="Disordered" evidence="1">
    <location>
        <begin position="402"/>
        <end position="426"/>
    </location>
</feature>
<dbReference type="InterPro" id="IPR050373">
    <property type="entry name" value="Fibrinogen_C-term_domain"/>
</dbReference>
<dbReference type="PANTHER" id="PTHR19143:SF458">
    <property type="entry name" value="FIBRINOGEN C-TERMINAL DOMAIN-CONTAINING PROTEIN-RELATED"/>
    <property type="match status" value="1"/>
</dbReference>
<evidence type="ECO:0000259" key="3">
    <source>
        <dbReference type="PROSITE" id="PS51406"/>
    </source>
</evidence>
<dbReference type="NCBIfam" id="NF040941">
    <property type="entry name" value="GGGWT_bact"/>
    <property type="match status" value="2"/>
</dbReference>